<proteinExistence type="inferred from homology"/>
<comment type="caution">
    <text evidence="4">The sequence shown here is derived from an EMBL/GenBank/DDBJ whole genome shotgun (WGS) entry which is preliminary data.</text>
</comment>
<accession>A0AB36TGK9</accession>
<feature type="domain" description="Smf/DprA SLOG" evidence="2">
    <location>
        <begin position="79"/>
        <end position="287"/>
    </location>
</feature>
<evidence type="ECO:0000259" key="2">
    <source>
        <dbReference type="Pfam" id="PF02481"/>
    </source>
</evidence>
<protein>
    <submittedName>
        <fullName evidence="4">DNA processing protein</fullName>
    </submittedName>
</protein>
<dbReference type="InterPro" id="IPR036388">
    <property type="entry name" value="WH-like_DNA-bd_sf"/>
</dbReference>
<gene>
    <name evidence="4" type="ORF">M972_111840</name>
</gene>
<dbReference type="InterPro" id="IPR057666">
    <property type="entry name" value="DrpA_SLOG"/>
</dbReference>
<dbReference type="Proteomes" id="UP000223596">
    <property type="component" value="Unassembled WGS sequence"/>
</dbReference>
<dbReference type="Gene3D" id="3.40.50.450">
    <property type="match status" value="1"/>
</dbReference>
<dbReference type="SUPFAM" id="SSF47781">
    <property type="entry name" value="RuvA domain 2-like"/>
    <property type="match status" value="1"/>
</dbReference>
<dbReference type="InterPro" id="IPR010994">
    <property type="entry name" value="RuvA_2-like"/>
</dbReference>
<evidence type="ECO:0000259" key="3">
    <source>
        <dbReference type="Pfam" id="PF17782"/>
    </source>
</evidence>
<dbReference type="GO" id="GO:0009294">
    <property type="term" value="P:DNA-mediated transformation"/>
    <property type="evidence" value="ECO:0007669"/>
    <property type="project" value="InterPro"/>
</dbReference>
<feature type="domain" description="DprA winged helix" evidence="3">
    <location>
        <begin position="310"/>
        <end position="364"/>
    </location>
</feature>
<dbReference type="EMBL" id="PDBW01000001">
    <property type="protein sequence ID" value="PFH03044.1"/>
    <property type="molecule type" value="Genomic_DNA"/>
</dbReference>
<reference evidence="4 5" key="1">
    <citation type="submission" date="2017-09" db="EMBL/GenBank/DDBJ databases">
        <title>Evaluation of Pacific Biosciences Sequencing Technology to Finishing C. thermocellum Genome Sequences.</title>
        <authorList>
            <person name="Brown S."/>
        </authorList>
    </citation>
    <scope>NUCLEOTIDE SEQUENCE [LARGE SCALE GENOMIC DNA]</scope>
    <source>
        <strain evidence="4 5">AD2</strain>
    </source>
</reference>
<dbReference type="RefSeq" id="WP_003517936.1">
    <property type="nucleotide sequence ID" value="NZ_CP013828.1"/>
</dbReference>
<dbReference type="SUPFAM" id="SSF102405">
    <property type="entry name" value="MCP/YpsA-like"/>
    <property type="match status" value="1"/>
</dbReference>
<comment type="similarity">
    <text evidence="1">Belongs to the DprA/Smf family.</text>
</comment>
<dbReference type="Gene3D" id="1.10.10.10">
    <property type="entry name" value="Winged helix-like DNA-binding domain superfamily/Winged helix DNA-binding domain"/>
    <property type="match status" value="1"/>
</dbReference>
<dbReference type="PANTHER" id="PTHR43022">
    <property type="entry name" value="PROTEIN SMF"/>
    <property type="match status" value="1"/>
</dbReference>
<dbReference type="InterPro" id="IPR041614">
    <property type="entry name" value="DprA_WH"/>
</dbReference>
<sequence>MESNLKEWVWLSSIPGIGAVKSRKLLEHFGDIHNVWSATAAELAVLPFLNRKDILNLTNVKFKQDVERHLENIHKNDIKVITLEDELYPAYLKNIYDPPLVLYMKGTIQEEEKYLAVVGSRRATSYGLDMAKKISRELAECGITVVSGMARGVDSFAHMGALEVKGRTIAVLGCGLDIVYPYENKKLMENIIESGACLSEYLPGTTPVPGNFPARNRIISGISLGVVVIEAGERSGSLITANFALEQGREVFALPGNVNSIKSTGTNKLIKEGAKIVTGIDDILEELNIYFIEENTKVSFNKNLQDERILRGLDNDEKKVVECLKLESMHIDNIARKTGFGIQLVNSILVMLELKGVVEQLPGKIFKLKL</sequence>
<dbReference type="PANTHER" id="PTHR43022:SF1">
    <property type="entry name" value="PROTEIN SMF"/>
    <property type="match status" value="1"/>
</dbReference>
<name>A0AB36TGK9_ACETH</name>
<dbReference type="InterPro" id="IPR003488">
    <property type="entry name" value="DprA"/>
</dbReference>
<dbReference type="NCBIfam" id="TIGR00732">
    <property type="entry name" value="dprA"/>
    <property type="match status" value="1"/>
</dbReference>
<dbReference type="Pfam" id="PF02481">
    <property type="entry name" value="DNA_processg_A"/>
    <property type="match status" value="1"/>
</dbReference>
<dbReference type="Pfam" id="PF17782">
    <property type="entry name" value="WHD_DprA"/>
    <property type="match status" value="1"/>
</dbReference>
<dbReference type="AlphaFoldDB" id="A0AB36TGK9"/>
<dbReference type="GeneID" id="35803036"/>
<organism evidence="4 5">
    <name type="scientific">Acetivibrio thermocellus AD2</name>
    <dbReference type="NCBI Taxonomy" id="1138384"/>
    <lineage>
        <taxon>Bacteria</taxon>
        <taxon>Bacillati</taxon>
        <taxon>Bacillota</taxon>
        <taxon>Clostridia</taxon>
        <taxon>Eubacteriales</taxon>
        <taxon>Oscillospiraceae</taxon>
        <taxon>Acetivibrio</taxon>
    </lineage>
</organism>
<evidence type="ECO:0000256" key="1">
    <source>
        <dbReference type="ARBA" id="ARBA00006525"/>
    </source>
</evidence>
<evidence type="ECO:0000313" key="4">
    <source>
        <dbReference type="EMBL" id="PFH03044.1"/>
    </source>
</evidence>
<evidence type="ECO:0000313" key="5">
    <source>
        <dbReference type="Proteomes" id="UP000223596"/>
    </source>
</evidence>